<dbReference type="HOGENOM" id="CLU_110455_2_1_1"/>
<sequence>MSTITRTLRNLRRIGFKDYAHQMNNIGDTKAGTLIGKDTYGNKYFENLEEELPLRTRWVDFKDKEFDPAQIEPGWHAWITYMVDKSPVADPLLQRQVRVWETKEHRPVLTGTRSGYKPYSTVKNKYQPWTPVAKARQ</sequence>
<evidence type="ECO:0000313" key="3">
    <source>
        <dbReference type="EMBL" id="CBY01104.1"/>
    </source>
</evidence>
<keyword evidence="3" id="KW-0830">Ubiquinone</keyword>
<keyword evidence="2" id="KW-0249">Electron transport</keyword>
<accession>E5ABR3</accession>
<dbReference type="eggNOG" id="KOG3382">
    <property type="taxonomic scope" value="Eukaryota"/>
</dbReference>
<name>E5ABR3_LEPMJ</name>
<comment type="similarity">
    <text evidence="1 2">Belongs to the complex I NDUFA12 subunit family.</text>
</comment>
<comment type="subcellular location">
    <subcellularLocation>
        <location evidence="2">Mitochondrion inner membrane</location>
        <topology evidence="2">Peripheral membrane protein</topology>
        <orientation evidence="2">Matrix side</orientation>
    </subcellularLocation>
</comment>
<dbReference type="STRING" id="985895.E5ABR3"/>
<evidence type="ECO:0000313" key="4">
    <source>
        <dbReference type="Proteomes" id="UP000002668"/>
    </source>
</evidence>
<evidence type="ECO:0000256" key="2">
    <source>
        <dbReference type="RuleBase" id="RU363103"/>
    </source>
</evidence>
<dbReference type="AlphaFoldDB" id="E5ABR3"/>
<keyword evidence="2" id="KW-0496">Mitochondrion</keyword>
<comment type="function">
    <text evidence="2">Accessory subunit of the mitochondrial membrane respiratory chain NADH dehydrogenase (Complex I), that is believed not to be involved in catalysis. Complex I functions in the transfer of electrons from NADH to the respiratory chain. The immediate electron acceptor for the enzyme is believed to be ubiquinone.</text>
</comment>
<keyword evidence="4" id="KW-1185">Reference proteome</keyword>
<dbReference type="PANTHER" id="PTHR12910:SF2">
    <property type="entry name" value="NADH DEHYDROGENASE [UBIQUINONE] 1 ALPHA SUBCOMPLEX SUBUNIT 12"/>
    <property type="match status" value="1"/>
</dbReference>
<dbReference type="GO" id="GO:0006979">
    <property type="term" value="P:response to oxidative stress"/>
    <property type="evidence" value="ECO:0007669"/>
    <property type="project" value="TreeGrafter"/>
</dbReference>
<dbReference type="OrthoDB" id="274641at2759"/>
<reference evidence="4" key="1">
    <citation type="journal article" date="2011" name="Nat. Commun.">
        <title>Effector diversification within compartments of the Leptosphaeria maculans genome affected by Repeat-Induced Point mutations.</title>
        <authorList>
            <person name="Rouxel T."/>
            <person name="Grandaubert J."/>
            <person name="Hane J.K."/>
            <person name="Hoede C."/>
            <person name="van de Wouw A.P."/>
            <person name="Couloux A."/>
            <person name="Dominguez V."/>
            <person name="Anthouard V."/>
            <person name="Bally P."/>
            <person name="Bourras S."/>
            <person name="Cozijnsen A.J."/>
            <person name="Ciuffetti L.M."/>
            <person name="Degrave A."/>
            <person name="Dilmaghani A."/>
            <person name="Duret L."/>
            <person name="Fudal I."/>
            <person name="Goodwin S.B."/>
            <person name="Gout L."/>
            <person name="Glaser N."/>
            <person name="Linglin J."/>
            <person name="Kema G.H.J."/>
            <person name="Lapalu N."/>
            <person name="Lawrence C.B."/>
            <person name="May K."/>
            <person name="Meyer M."/>
            <person name="Ollivier B."/>
            <person name="Poulain J."/>
            <person name="Schoch C.L."/>
            <person name="Simon A."/>
            <person name="Spatafora J.W."/>
            <person name="Stachowiak A."/>
            <person name="Turgeon B.G."/>
            <person name="Tyler B.M."/>
            <person name="Vincent D."/>
            <person name="Weissenbach J."/>
            <person name="Amselem J."/>
            <person name="Quesneville H."/>
            <person name="Oliver R.P."/>
            <person name="Wincker P."/>
            <person name="Balesdent M.-H."/>
            <person name="Howlett B.J."/>
        </authorList>
    </citation>
    <scope>NUCLEOTIDE SEQUENCE [LARGE SCALE GENOMIC DNA]</scope>
    <source>
        <strain evidence="4">JN3 / isolate v23.1.3 / race Av1-4-5-6-7-8</strain>
    </source>
</reference>
<dbReference type="InterPro" id="IPR007763">
    <property type="entry name" value="NDUFA12"/>
</dbReference>
<dbReference type="RefSeq" id="XP_003844583.1">
    <property type="nucleotide sequence ID" value="XM_003844535.1"/>
</dbReference>
<dbReference type="GO" id="GO:0005743">
    <property type="term" value="C:mitochondrial inner membrane"/>
    <property type="evidence" value="ECO:0007669"/>
    <property type="project" value="UniProtKB-SubCell"/>
</dbReference>
<dbReference type="GeneID" id="13291744"/>
<dbReference type="OMA" id="WHGWIHH"/>
<dbReference type="EMBL" id="FP929138">
    <property type="protein sequence ID" value="CBY01104.1"/>
    <property type="molecule type" value="Genomic_DNA"/>
</dbReference>
<dbReference type="Proteomes" id="UP000002668">
    <property type="component" value="Genome"/>
</dbReference>
<keyword evidence="2" id="KW-0813">Transport</keyword>
<dbReference type="PANTHER" id="PTHR12910">
    <property type="entry name" value="NADH-UBIQUINONE OXIDOREDUCTASE SUBUNIT B17.2"/>
    <property type="match status" value="1"/>
</dbReference>
<dbReference type="Pfam" id="PF05071">
    <property type="entry name" value="NDUFA12"/>
    <property type="match status" value="1"/>
</dbReference>
<keyword evidence="2" id="KW-0472">Membrane</keyword>
<gene>
    <name evidence="3" type="ORF">LEMA_P022340.1</name>
</gene>
<dbReference type="GO" id="GO:0045271">
    <property type="term" value="C:respiratory chain complex I"/>
    <property type="evidence" value="ECO:0007669"/>
    <property type="project" value="InterPro"/>
</dbReference>
<proteinExistence type="inferred from homology"/>
<protein>
    <recommendedName>
        <fullName evidence="2">NADH dehydrogenase [ubiquinone] 1 alpha subcomplex subunit</fullName>
    </recommendedName>
</protein>
<dbReference type="VEuPathDB" id="FungiDB:LEMA_P022340.1"/>
<keyword evidence="2" id="KW-0679">Respiratory chain</keyword>
<dbReference type="InParanoid" id="E5ABR3"/>
<organism evidence="4">
    <name type="scientific">Leptosphaeria maculans (strain JN3 / isolate v23.1.3 / race Av1-4-5-6-7-8)</name>
    <name type="common">Blackleg fungus</name>
    <name type="synonym">Phoma lingam</name>
    <dbReference type="NCBI Taxonomy" id="985895"/>
    <lineage>
        <taxon>Eukaryota</taxon>
        <taxon>Fungi</taxon>
        <taxon>Dikarya</taxon>
        <taxon>Ascomycota</taxon>
        <taxon>Pezizomycotina</taxon>
        <taxon>Dothideomycetes</taxon>
        <taxon>Pleosporomycetidae</taxon>
        <taxon>Pleosporales</taxon>
        <taxon>Pleosporineae</taxon>
        <taxon>Leptosphaeriaceae</taxon>
        <taxon>Plenodomus</taxon>
        <taxon>Plenodomus lingam/Leptosphaeria maculans species complex</taxon>
    </lineage>
</organism>
<evidence type="ECO:0000256" key="1">
    <source>
        <dbReference type="ARBA" id="ARBA00007355"/>
    </source>
</evidence>
<keyword evidence="2" id="KW-0999">Mitochondrion inner membrane</keyword>